<dbReference type="Gene3D" id="2.130.10.10">
    <property type="entry name" value="YVTN repeat-like/Quinoprotein amine dehydrogenase"/>
    <property type="match status" value="2"/>
</dbReference>
<dbReference type="EMBL" id="JAQMWT010000176">
    <property type="protein sequence ID" value="KAJ8608286.1"/>
    <property type="molecule type" value="Genomic_DNA"/>
</dbReference>
<feature type="compositionally biased region" description="Low complexity" evidence="3">
    <location>
        <begin position="139"/>
        <end position="159"/>
    </location>
</feature>
<dbReference type="InterPro" id="IPR001680">
    <property type="entry name" value="WD40_rpt"/>
</dbReference>
<organism evidence="4 5">
    <name type="scientific">Chrysophaeum taylorii</name>
    <dbReference type="NCBI Taxonomy" id="2483200"/>
    <lineage>
        <taxon>Eukaryota</taxon>
        <taxon>Sar</taxon>
        <taxon>Stramenopiles</taxon>
        <taxon>Ochrophyta</taxon>
        <taxon>Pelagophyceae</taxon>
        <taxon>Pelagomonadales</taxon>
        <taxon>Pelagomonadaceae</taxon>
        <taxon>Chrysophaeum</taxon>
    </lineage>
</organism>
<feature type="compositionally biased region" description="Basic and acidic residues" evidence="3">
    <location>
        <begin position="348"/>
        <end position="359"/>
    </location>
</feature>
<name>A0AAD7UJ60_9STRA</name>
<dbReference type="PANTHER" id="PTHR32215:SF0">
    <property type="entry name" value="CILIA- AND FLAGELLA-ASSOCIATED PROTEIN 57"/>
    <property type="match status" value="1"/>
</dbReference>
<dbReference type="SMART" id="SM00320">
    <property type="entry name" value="WD40"/>
    <property type="match status" value="4"/>
</dbReference>
<evidence type="ECO:0000313" key="4">
    <source>
        <dbReference type="EMBL" id="KAJ8608286.1"/>
    </source>
</evidence>
<feature type="coiled-coil region" evidence="2">
    <location>
        <begin position="748"/>
        <end position="869"/>
    </location>
</feature>
<gene>
    <name evidence="4" type="ORF">CTAYLR_010208</name>
</gene>
<dbReference type="InterPro" id="IPR052993">
    <property type="entry name" value="CFA-57"/>
</dbReference>
<dbReference type="Pfam" id="PF00400">
    <property type="entry name" value="WD40"/>
    <property type="match status" value="2"/>
</dbReference>
<feature type="region of interest" description="Disordered" evidence="3">
    <location>
        <begin position="130"/>
        <end position="159"/>
    </location>
</feature>
<feature type="coiled-coil region" evidence="2">
    <location>
        <begin position="896"/>
        <end position="923"/>
    </location>
</feature>
<evidence type="ECO:0000256" key="3">
    <source>
        <dbReference type="SAM" id="MobiDB-lite"/>
    </source>
</evidence>
<dbReference type="InterPro" id="IPR015943">
    <property type="entry name" value="WD40/YVTN_repeat-like_dom_sf"/>
</dbReference>
<comment type="caution">
    <text evidence="4">The sequence shown here is derived from an EMBL/GenBank/DDBJ whole genome shotgun (WGS) entry which is preliminary data.</text>
</comment>
<keyword evidence="2" id="KW-0175">Coiled coil</keyword>
<feature type="compositionally biased region" description="Pro residues" evidence="3">
    <location>
        <begin position="1289"/>
        <end position="1309"/>
    </location>
</feature>
<reference evidence="4" key="1">
    <citation type="submission" date="2023-01" db="EMBL/GenBank/DDBJ databases">
        <title>Metagenome sequencing of chrysophaentin producing Chrysophaeum taylorii.</title>
        <authorList>
            <person name="Davison J."/>
            <person name="Bewley C."/>
        </authorList>
    </citation>
    <scope>NUCLEOTIDE SEQUENCE</scope>
    <source>
        <strain evidence="4">NIES-1699</strain>
    </source>
</reference>
<feature type="region of interest" description="Disordered" evidence="3">
    <location>
        <begin position="345"/>
        <end position="395"/>
    </location>
</feature>
<feature type="coiled-coil region" evidence="2">
    <location>
        <begin position="964"/>
        <end position="1012"/>
    </location>
</feature>
<dbReference type="SUPFAM" id="SSF50998">
    <property type="entry name" value="Quinoprotein alcohol dehydrogenase-like"/>
    <property type="match status" value="1"/>
</dbReference>
<protein>
    <submittedName>
        <fullName evidence="4">Uncharacterized protein</fullName>
    </submittedName>
</protein>
<feature type="coiled-coil region" evidence="2">
    <location>
        <begin position="1041"/>
        <end position="1096"/>
    </location>
</feature>
<keyword evidence="5" id="KW-1185">Reference proteome</keyword>
<proteinExistence type="predicted"/>
<sequence>MASSSTSALSLGFVWGANAGREGLQTSIHFQDEHTVVYAAGHAVVLYNTSDKSQKFIGGATDDAGFSAMAICPSKRFLAVAEIAERASILVYDLKTLRKRKILQQTTVACSKYASVCFSNDNETLVALVAGPGPPTPSPAGTTSPTQQQQQHQQQQQQQPGMGAMLLAWRWSKGKVSAQLVLADKPSTANFMFFFDCAFSHLDSVVAVCGTSSVVFARVQAEEMSPMPSSRLDLEDGVAMRCLCWLKQAEDYCIAGLTSGGIVLFQACNYLCHLNASLQHDATAPRDARRRRGVASVVAVTNGFVAGSTTGTFHLFTLTSSSNPADLFSITHVFGDVVPAEVAATPPADDKQRQQHDESPSTTTAKTAQQQQQQQRQQQQQQAPKHHHTTANGIAPPREILAMDVRPNSENLLVAVTSDKQVVRMALNDANVKTDVEPLHCGFHGPGIVTGLDVCVRKPLVVTTSLDKTLRVWNLATHEAELCKHYAEDPFSVSFHPSGLHVIVGFSDKLRLINLLVDDARVSREVPIKACRECHFSNGGQYFAAVNGSVISVYEFYTCDKLIDLRGHNSKVRSLYWGKDDHFLVSCGQDGAVYQWEWYDGKRSGEFVQKGTVYNSALCTSMAVFAVGSDHMMKELEVPELQPVKQLDGGATLNQIALSSIEHFMFASTAEEGRPGCVRAYPFPLSGDFLEYACAGAPITRLRITHDDARVVVASEDGGVYAFDVRDRHERQQRDQQAMQAMAWSEEILVTKSDLEEKNLAMQELKNKIEELQLHNEYQLRLKEMSYGEKIKEVTEKYMQDLEQEKNKFDLLREEKNDIEMECDERYRQMEDGHHHEIQELENKYQQRIMAEVERFQQLENERDLQKQRWDQQRSQLVEAHRAYLAELTDDFEQKLEEDREHSLKLREEKEELDKEFHETKSQLEDDIDTEIQNLRHRYDAQLAAEREATLRYKGENGIMKKKFAVLTKDIEDQKEEVKSLLAREKDLHEQIKKLEREITAHKIEIKKRDDTIGVKEKKIYELKKKNQELEKFKFVLDYKIKELKRQIEPRETEIANMKAQIKTMDHELEQYHKSNAQLDLMIGELRAKLDSMQKEILERRKHISDREAVIRRFKADVHECVQHIQNPPKLREAVEALHQRHQHKVAECKDLDSDVVSEYKRHEASLKRTLATLQQQFQADMANHSADNMRFMSNNMSLIREINKQREANRILKLAVQADEARVANDIAMRQCNKTAADDKFVLSEAQLKLQGLQRHVDDLEQRLQERGLGTFDLMEIPFNDEDDPHGFRPPPDAIHADPPAPGLPMTS</sequence>
<dbReference type="PROSITE" id="PS50082">
    <property type="entry name" value="WD_REPEATS_2"/>
    <property type="match status" value="1"/>
</dbReference>
<accession>A0AAD7UJ60</accession>
<evidence type="ECO:0000256" key="1">
    <source>
        <dbReference type="PROSITE-ProRule" id="PRU00221"/>
    </source>
</evidence>
<dbReference type="PANTHER" id="PTHR32215">
    <property type="entry name" value="CILIA- AND FLAGELLA-ASSOCIATED PROTEIN 57"/>
    <property type="match status" value="1"/>
</dbReference>
<evidence type="ECO:0000256" key="2">
    <source>
        <dbReference type="SAM" id="Coils"/>
    </source>
</evidence>
<keyword evidence="1" id="KW-0853">WD repeat</keyword>
<feature type="region of interest" description="Disordered" evidence="3">
    <location>
        <begin position="1280"/>
        <end position="1309"/>
    </location>
</feature>
<dbReference type="PROSITE" id="PS50294">
    <property type="entry name" value="WD_REPEATS_REGION"/>
    <property type="match status" value="1"/>
</dbReference>
<evidence type="ECO:0000313" key="5">
    <source>
        <dbReference type="Proteomes" id="UP001230188"/>
    </source>
</evidence>
<dbReference type="InterPro" id="IPR011047">
    <property type="entry name" value="Quinoprotein_ADH-like_sf"/>
</dbReference>
<dbReference type="Proteomes" id="UP001230188">
    <property type="component" value="Unassembled WGS sequence"/>
</dbReference>
<feature type="repeat" description="WD" evidence="1">
    <location>
        <begin position="565"/>
        <end position="597"/>
    </location>
</feature>
<feature type="compositionally biased region" description="Low complexity" evidence="3">
    <location>
        <begin position="369"/>
        <end position="382"/>
    </location>
</feature>